<keyword evidence="1" id="KW-0175">Coiled coil</keyword>
<dbReference type="PANTHER" id="PTHR38693:SF1">
    <property type="entry name" value="UBIQUINONE BIOSYNTHESIS ACCESSORY FACTOR UBIJ"/>
    <property type="match status" value="1"/>
</dbReference>
<dbReference type="InterPro" id="IPR038989">
    <property type="entry name" value="UbiJ"/>
</dbReference>
<comment type="caution">
    <text evidence="3">The sequence shown here is derived from an EMBL/GenBank/DDBJ whole genome shotgun (WGS) entry which is preliminary data.</text>
</comment>
<dbReference type="Proteomes" id="UP000318148">
    <property type="component" value="Unassembled WGS sequence"/>
</dbReference>
<evidence type="ECO:0000313" key="4">
    <source>
        <dbReference type="Proteomes" id="UP000318148"/>
    </source>
</evidence>
<reference evidence="3 4" key="1">
    <citation type="submission" date="2019-02" db="EMBL/GenBank/DDBJ databases">
        <title>Prokaryotic population dynamics and viral predation in marine succession experiment using metagenomics: the confinement effect.</title>
        <authorList>
            <person name="Haro-Moreno J.M."/>
            <person name="Rodriguez-Valera F."/>
            <person name="Lopez-Perez M."/>
        </authorList>
    </citation>
    <scope>NUCLEOTIDE SEQUENCE [LARGE SCALE GENOMIC DNA]</scope>
    <source>
        <strain evidence="3">MED-G169</strain>
    </source>
</reference>
<dbReference type="EMBL" id="SHBO01000062">
    <property type="protein sequence ID" value="RZO03774.1"/>
    <property type="molecule type" value="Genomic_DNA"/>
</dbReference>
<dbReference type="InterPro" id="IPR003033">
    <property type="entry name" value="SCP2_sterol-bd_dom"/>
</dbReference>
<organism evidence="3 4">
    <name type="scientific">SAR92 clade bacterium</name>
    <dbReference type="NCBI Taxonomy" id="2315479"/>
    <lineage>
        <taxon>Bacteria</taxon>
        <taxon>Pseudomonadati</taxon>
        <taxon>Pseudomonadota</taxon>
        <taxon>Gammaproteobacteria</taxon>
        <taxon>Cellvibrionales</taxon>
        <taxon>Porticoccaceae</taxon>
        <taxon>SAR92 clade</taxon>
    </lineage>
</organism>
<accession>A0A520LJS0</accession>
<name>A0A520LJS0_9GAMM</name>
<sequence length="213" mass="23839">MLSRDKLKGLDQIEKIVNSALKTDPETFEKLLSLIDNIIVIESTKPSFILVISVDEQGIKINNMDPKQQTVQVSGSLIEIIRALISQDPKSAMADANLNISGDLKTLQKLGDIGKSLDIDWEGILGKIIGKIPARLFCKTFIGLIRINNKVRQEVTKNLIESIQEEVDIVPSLDEFTELSSNIRNLATNADRLEARIKKLKSQVFDENKQDKQ</sequence>
<proteinExistence type="predicted"/>
<evidence type="ECO:0000313" key="3">
    <source>
        <dbReference type="EMBL" id="RZO03774.1"/>
    </source>
</evidence>
<feature type="coiled-coil region" evidence="1">
    <location>
        <begin position="176"/>
        <end position="210"/>
    </location>
</feature>
<dbReference type="GO" id="GO:0006744">
    <property type="term" value="P:ubiquinone biosynthetic process"/>
    <property type="evidence" value="ECO:0007669"/>
    <property type="project" value="InterPro"/>
</dbReference>
<dbReference type="PANTHER" id="PTHR38693">
    <property type="entry name" value="UBIQUINONE BIOSYNTHESIS PROTEIN UBIJ"/>
    <property type="match status" value="1"/>
</dbReference>
<feature type="domain" description="SCP2" evidence="2">
    <location>
        <begin position="18"/>
        <end position="112"/>
    </location>
</feature>
<evidence type="ECO:0000259" key="2">
    <source>
        <dbReference type="Pfam" id="PF02036"/>
    </source>
</evidence>
<evidence type="ECO:0000256" key="1">
    <source>
        <dbReference type="SAM" id="Coils"/>
    </source>
</evidence>
<protein>
    <recommendedName>
        <fullName evidence="2">SCP2 domain-containing protein</fullName>
    </recommendedName>
</protein>
<dbReference type="Pfam" id="PF02036">
    <property type="entry name" value="SCP2"/>
    <property type="match status" value="1"/>
</dbReference>
<gene>
    <name evidence="3" type="ORF">EVB02_04085</name>
</gene>
<dbReference type="AlphaFoldDB" id="A0A520LJS0"/>